<keyword evidence="2" id="KW-1185">Reference proteome</keyword>
<evidence type="ECO:0000313" key="1">
    <source>
        <dbReference type="EMBL" id="MBW7475216.1"/>
    </source>
</evidence>
<sequence length="325" mass="36762">MKPLSVLLVFLVMIIPLVLVNDSKKSMSEFNQKMYKQYGDDFQSAVDDAGEYLSRLEAQHISSAVRYQQEKQLELDEDVLNVFYNNLALKYGIENNPVAIENLKIHMPAMVMFRYTGYVMITLDDSASYEGHSVLKTVFWPQRPYWYLLNNGNVLYFTLDDKVTVYDKDSNEFYQGDYDSVSAQTNLAPLMTIDAYREVRQSTITSLIEEDLAAAINRHMELIKRMGLSIQFSLPRGAEQQSVKDIGFMAFIQGYPLPGGERLDAYSYGGGAVVTRKTLVGTVSTSGRHVAYGKACVPSSGVTEIERFYDSVEAVRKGYFIEECS</sequence>
<dbReference type="Proteomes" id="UP000812277">
    <property type="component" value="Unassembled WGS sequence"/>
</dbReference>
<organism evidence="1 2">
    <name type="scientific">Paenibacillus oenotherae</name>
    <dbReference type="NCBI Taxonomy" id="1435645"/>
    <lineage>
        <taxon>Bacteria</taxon>
        <taxon>Bacillati</taxon>
        <taxon>Bacillota</taxon>
        <taxon>Bacilli</taxon>
        <taxon>Bacillales</taxon>
        <taxon>Paenibacillaceae</taxon>
        <taxon>Paenibacillus</taxon>
    </lineage>
</organism>
<protein>
    <submittedName>
        <fullName evidence="1">Uncharacterized protein</fullName>
    </submittedName>
</protein>
<reference evidence="1 2" key="1">
    <citation type="submission" date="2021-07" db="EMBL/GenBank/DDBJ databases">
        <title>Paenibacillus radiodurans sp. nov., isolated from the southeastern edge of Tengger Desert.</title>
        <authorList>
            <person name="Zhang G."/>
        </authorList>
    </citation>
    <scope>NUCLEOTIDE SEQUENCE [LARGE SCALE GENOMIC DNA]</scope>
    <source>
        <strain evidence="1 2">DT7-4</strain>
    </source>
</reference>
<proteinExistence type="predicted"/>
<evidence type="ECO:0000313" key="2">
    <source>
        <dbReference type="Proteomes" id="UP000812277"/>
    </source>
</evidence>
<dbReference type="RefSeq" id="WP_219872467.1">
    <property type="nucleotide sequence ID" value="NZ_JAHZIJ010000006.1"/>
</dbReference>
<dbReference type="EMBL" id="JAHZIJ010000006">
    <property type="protein sequence ID" value="MBW7475216.1"/>
    <property type="molecule type" value="Genomic_DNA"/>
</dbReference>
<name>A0ABS7D5T2_9BACL</name>
<accession>A0ABS7D5T2</accession>
<comment type="caution">
    <text evidence="1">The sequence shown here is derived from an EMBL/GenBank/DDBJ whole genome shotgun (WGS) entry which is preliminary data.</text>
</comment>
<gene>
    <name evidence="1" type="ORF">K0T92_10695</name>
</gene>